<accession>A0A450S5V4</accession>
<dbReference type="EMBL" id="CAADEX010000016">
    <property type="protein sequence ID" value="VFJ47280.1"/>
    <property type="molecule type" value="Genomic_DNA"/>
</dbReference>
<dbReference type="InterPro" id="IPR008551">
    <property type="entry name" value="TANGO2"/>
</dbReference>
<sequence length="94" mass="10250">MDQGGGIAPEALLGLLEDNRYPPPDQIPDTGVRPYFDLICSPIFVLSEFYGTRSSAVLLLEHSGKAAFLERTFVSEGGALRRGQTRAITLRTNP</sequence>
<protein>
    <submittedName>
        <fullName evidence="1">Transport and Golgi organisation 2</fullName>
    </submittedName>
</protein>
<gene>
    <name evidence="1" type="ORF">BECKDK2373B_GA0170837_101634</name>
</gene>
<reference evidence="1" key="1">
    <citation type="submission" date="2019-02" db="EMBL/GenBank/DDBJ databases">
        <authorList>
            <person name="Gruber-Vodicka R. H."/>
            <person name="Seah K. B. B."/>
        </authorList>
    </citation>
    <scope>NUCLEOTIDE SEQUENCE</scope>
    <source>
        <strain evidence="1">BECK_DK47</strain>
    </source>
</reference>
<dbReference type="AlphaFoldDB" id="A0A450S5V4"/>
<proteinExistence type="predicted"/>
<dbReference type="Pfam" id="PF05742">
    <property type="entry name" value="TANGO2"/>
    <property type="match status" value="1"/>
</dbReference>
<evidence type="ECO:0000313" key="1">
    <source>
        <dbReference type="EMBL" id="VFJ47280.1"/>
    </source>
</evidence>
<organism evidence="1">
    <name type="scientific">Candidatus Kentrum sp. DK</name>
    <dbReference type="NCBI Taxonomy" id="2126562"/>
    <lineage>
        <taxon>Bacteria</taxon>
        <taxon>Pseudomonadati</taxon>
        <taxon>Pseudomonadota</taxon>
        <taxon>Gammaproteobacteria</taxon>
        <taxon>Candidatus Kentrum</taxon>
    </lineage>
</organism>
<name>A0A450S5V4_9GAMM</name>